<keyword evidence="5" id="KW-1185">Reference proteome</keyword>
<organism evidence="4 5">
    <name type="scientific">Ochrobactrum soli</name>
    <dbReference type="NCBI Taxonomy" id="2448455"/>
    <lineage>
        <taxon>Bacteria</taxon>
        <taxon>Pseudomonadati</taxon>
        <taxon>Pseudomonadota</taxon>
        <taxon>Alphaproteobacteria</taxon>
        <taxon>Hyphomicrobiales</taxon>
        <taxon>Brucellaceae</taxon>
        <taxon>Brucella/Ochrobactrum group</taxon>
        <taxon>Ochrobactrum</taxon>
    </lineage>
</organism>
<feature type="binding site" evidence="2">
    <location>
        <position position="109"/>
    </location>
    <ligand>
        <name>Mn(2+)</name>
        <dbReference type="ChEBI" id="CHEBI:29035"/>
        <label>2</label>
    </ligand>
</feature>
<dbReference type="SUPFAM" id="SSF55031">
    <property type="entry name" value="Bacterial exopeptidase dimerisation domain"/>
    <property type="match status" value="1"/>
</dbReference>
<dbReference type="Pfam" id="PF07687">
    <property type="entry name" value="M20_dimer"/>
    <property type="match status" value="1"/>
</dbReference>
<dbReference type="Gene3D" id="3.40.630.10">
    <property type="entry name" value="Zn peptidases"/>
    <property type="match status" value="1"/>
</dbReference>
<evidence type="ECO:0000259" key="3">
    <source>
        <dbReference type="Pfam" id="PF07687"/>
    </source>
</evidence>
<evidence type="ECO:0000313" key="4">
    <source>
        <dbReference type="EMBL" id="NNU62988.1"/>
    </source>
</evidence>
<dbReference type="PANTHER" id="PTHR11014">
    <property type="entry name" value="PEPTIDASE M20 FAMILY MEMBER"/>
    <property type="match status" value="1"/>
</dbReference>
<dbReference type="Proteomes" id="UP000574931">
    <property type="component" value="Unassembled WGS sequence"/>
</dbReference>
<dbReference type="InterPro" id="IPR002933">
    <property type="entry name" value="Peptidase_M20"/>
</dbReference>
<name>A0A849KWX2_9HYPH</name>
<dbReference type="PIRSF" id="PIRSF005962">
    <property type="entry name" value="Pept_M20D_amidohydro"/>
    <property type="match status" value="1"/>
</dbReference>
<protein>
    <submittedName>
        <fullName evidence="4">Amidohydrolase</fullName>
    </submittedName>
</protein>
<dbReference type="InterPro" id="IPR011650">
    <property type="entry name" value="Peptidase_M20_dimer"/>
</dbReference>
<dbReference type="Gene3D" id="3.30.70.360">
    <property type="match status" value="1"/>
</dbReference>
<dbReference type="SUPFAM" id="SSF53187">
    <property type="entry name" value="Zn-dependent exopeptidases"/>
    <property type="match status" value="1"/>
</dbReference>
<feature type="binding site" evidence="2">
    <location>
        <position position="368"/>
    </location>
    <ligand>
        <name>Mn(2+)</name>
        <dbReference type="ChEBI" id="CHEBI:29035"/>
        <label>2</label>
    </ligand>
</feature>
<comment type="cofactor">
    <cofactor evidence="2">
        <name>Mn(2+)</name>
        <dbReference type="ChEBI" id="CHEBI:29035"/>
    </cofactor>
    <text evidence="2">The Mn(2+) ion enhances activity.</text>
</comment>
<keyword evidence="2" id="KW-0464">Manganese</keyword>
<dbReference type="GO" id="GO:0019877">
    <property type="term" value="P:diaminopimelate biosynthetic process"/>
    <property type="evidence" value="ECO:0007669"/>
    <property type="project" value="UniProtKB-ARBA"/>
</dbReference>
<accession>A0A849KWX2</accession>
<sequence length="405" mass="44097">MSINVKADHPDLVEELTQWRHHLHRNPELMYDLPLTAGFVEEKLHRFGFDMIERDLAPSGVVGVLHGHKGPATCKDKSILLRADMDALPLLEKTNLAHRSQATGKMHACGHDGHTVMLLGAAKLLAESRNFDGTIIFCFQPAEEGGAGAKAMIDAGLLERYPVKSAFGLHNWPGMPIGSFGITPRAMMAGADALFITIEGKAAHAAQPHRGRDPITAAAYLITLLQTIVSRKLDPLTPAVISITSINGGEAWNIIPDTVQMRCNIRTFSNAVAETIHREISSICLQVANGFDLRIEAARPEGCIPYPPTINHPIETAIAIKAAEMASAKTHVTVDLEPTMAAEDFGFILREVPGAFMFIGNGDSASLHSSEYDFSDEAIPFGVSYWLEVVRYSQRSQFPVDCDAN</sequence>
<dbReference type="NCBIfam" id="TIGR01891">
    <property type="entry name" value="amidohydrolases"/>
    <property type="match status" value="1"/>
</dbReference>
<dbReference type="GO" id="GO:0050118">
    <property type="term" value="F:N-acetyldiaminopimelate deacetylase activity"/>
    <property type="evidence" value="ECO:0007669"/>
    <property type="project" value="UniProtKB-ARBA"/>
</dbReference>
<evidence type="ECO:0000256" key="1">
    <source>
        <dbReference type="ARBA" id="ARBA00022801"/>
    </source>
</evidence>
<feature type="domain" description="Peptidase M20 dimerisation" evidence="3">
    <location>
        <begin position="193"/>
        <end position="284"/>
    </location>
</feature>
<dbReference type="GO" id="GO:0046872">
    <property type="term" value="F:metal ion binding"/>
    <property type="evidence" value="ECO:0007669"/>
    <property type="project" value="UniProtKB-KW"/>
</dbReference>
<dbReference type="InterPro" id="IPR017439">
    <property type="entry name" value="Amidohydrolase"/>
</dbReference>
<dbReference type="InterPro" id="IPR036264">
    <property type="entry name" value="Bact_exopeptidase_dim_dom"/>
</dbReference>
<comment type="caution">
    <text evidence="4">The sequence shown here is derived from an EMBL/GenBank/DDBJ whole genome shotgun (WGS) entry which is preliminary data.</text>
</comment>
<evidence type="ECO:0000313" key="5">
    <source>
        <dbReference type="Proteomes" id="UP000574931"/>
    </source>
</evidence>
<dbReference type="Pfam" id="PF01546">
    <property type="entry name" value="Peptidase_M20"/>
    <property type="match status" value="1"/>
</dbReference>
<keyword evidence="1 4" id="KW-0378">Hydrolase</keyword>
<feature type="binding site" evidence="2">
    <location>
        <position position="144"/>
    </location>
    <ligand>
        <name>Mn(2+)</name>
        <dbReference type="ChEBI" id="CHEBI:29035"/>
        <label>2</label>
    </ligand>
</feature>
<gene>
    <name evidence="4" type="ORF">HKX02_22400</name>
</gene>
<reference evidence="4 5" key="1">
    <citation type="submission" date="2020-05" db="EMBL/GenBank/DDBJ databases">
        <title>Draft Genome Sequence of Ochrobactrum soli Isolated from Stable Fly Gut.</title>
        <authorList>
            <person name="Pileggi M.T."/>
            <person name="Vazhakkala L.J."/>
            <person name="Wong C.N."/>
        </authorList>
    </citation>
    <scope>NUCLEOTIDE SEQUENCE [LARGE SCALE GENOMIC DNA]</scope>
    <source>
        <strain evidence="4 5">MTP-C0764</strain>
    </source>
</reference>
<dbReference type="EMBL" id="JABFCY010000018">
    <property type="protein sequence ID" value="NNU62988.1"/>
    <property type="molecule type" value="Genomic_DNA"/>
</dbReference>
<dbReference type="AlphaFoldDB" id="A0A849KWX2"/>
<dbReference type="RefSeq" id="WP_124915726.1">
    <property type="nucleotide sequence ID" value="NZ_JABFCY010000018.1"/>
</dbReference>
<dbReference type="PANTHER" id="PTHR11014:SF63">
    <property type="entry name" value="METALLOPEPTIDASE, PUTATIVE (AFU_ORTHOLOGUE AFUA_6G09600)-RELATED"/>
    <property type="match status" value="1"/>
</dbReference>
<proteinExistence type="predicted"/>
<evidence type="ECO:0000256" key="2">
    <source>
        <dbReference type="PIRSR" id="PIRSR005962-1"/>
    </source>
</evidence>
<keyword evidence="2" id="KW-0479">Metal-binding</keyword>
<dbReference type="FunFam" id="3.30.70.360:FF:000001">
    <property type="entry name" value="N-acetyldiaminopimelate deacetylase"/>
    <property type="match status" value="1"/>
</dbReference>
<feature type="binding site" evidence="2">
    <location>
        <position position="111"/>
    </location>
    <ligand>
        <name>Mn(2+)</name>
        <dbReference type="ChEBI" id="CHEBI:29035"/>
        <label>2</label>
    </ligand>
</feature>
<feature type="binding site" evidence="2">
    <location>
        <position position="170"/>
    </location>
    <ligand>
        <name>Mn(2+)</name>
        <dbReference type="ChEBI" id="CHEBI:29035"/>
        <label>2</label>
    </ligand>
</feature>